<dbReference type="PANTHER" id="PTHR11101:SF67">
    <property type="entry name" value="PHOSPHATE TRANSPORTER"/>
    <property type="match status" value="1"/>
</dbReference>
<keyword evidence="5 8" id="KW-0812">Transmembrane</keyword>
<dbReference type="STRING" id="318479.A0A0N4U0K7"/>
<dbReference type="GO" id="GO:0016020">
    <property type="term" value="C:membrane"/>
    <property type="evidence" value="ECO:0007669"/>
    <property type="project" value="UniProtKB-SubCell"/>
</dbReference>
<evidence type="ECO:0000313" key="11">
    <source>
        <dbReference type="Proteomes" id="UP000274756"/>
    </source>
</evidence>
<evidence type="ECO:0000256" key="4">
    <source>
        <dbReference type="ARBA" id="ARBA00022592"/>
    </source>
</evidence>
<feature type="transmembrane region" description="Helical" evidence="8">
    <location>
        <begin position="62"/>
        <end position="82"/>
    </location>
</feature>
<evidence type="ECO:0000256" key="3">
    <source>
        <dbReference type="ARBA" id="ARBA00022448"/>
    </source>
</evidence>
<sequence>MDIATLANIINPTTLSDFRAQVLWALIAGIILAFILGFAMGANDVANAFGTSVGSKVLTLKQAYILAVIFESLGALLVGYNVTDTVRKSVVNIELYNNTPKDLLVGQVAILGGCSTWLLIATFAHMPVSTTHSIVGSTLGFGLVMKGNHGIHWRKIIEIVSSWFISPIFSGFVSCVLYIIVDFAVLRRKNPFRCGLTALPIFYWFCFAFNVFVVSYQGSKIVHLPSLSLWISVGLSVGLATFGSLLIYFILIPRLKTNIAVIKSLIQFLLPKRNGEPDVNTLKIFSSIQAFTACFAGFAHGANDVSNSIAPLAALLFIYRTMETNQKEETPIYVLIFGVVSICSGLIILGHRVIQTVGTRMSTINPASGFSIEFGAAVTTLVASKIGLPISTTHALVGSVVAVGSIRSNEGVKWKIFRDVALSWVVTLPISGIFDFTKA</sequence>
<evidence type="ECO:0000256" key="6">
    <source>
        <dbReference type="ARBA" id="ARBA00022989"/>
    </source>
</evidence>
<dbReference type="Pfam" id="PF01384">
    <property type="entry name" value="PHO4"/>
    <property type="match status" value="1"/>
</dbReference>
<comment type="function">
    <text evidence="8">Sodium-phosphate symporter.</text>
</comment>
<evidence type="ECO:0000256" key="8">
    <source>
        <dbReference type="RuleBase" id="RU363058"/>
    </source>
</evidence>
<keyword evidence="4 8" id="KW-0592">Phosphate transport</keyword>
<proteinExistence type="inferred from homology"/>
<keyword evidence="7 8" id="KW-0472">Membrane</keyword>
<keyword evidence="6 8" id="KW-1133">Transmembrane helix</keyword>
<dbReference type="Proteomes" id="UP000038040">
    <property type="component" value="Unplaced"/>
</dbReference>
<dbReference type="PANTHER" id="PTHR11101">
    <property type="entry name" value="PHOSPHATE TRANSPORTER"/>
    <property type="match status" value="1"/>
</dbReference>
<dbReference type="Proteomes" id="UP000274756">
    <property type="component" value="Unassembled WGS sequence"/>
</dbReference>
<evidence type="ECO:0000256" key="5">
    <source>
        <dbReference type="ARBA" id="ARBA00022692"/>
    </source>
</evidence>
<gene>
    <name evidence="9" type="ORF">DME_LOCUS4451</name>
</gene>
<dbReference type="OrthoDB" id="260807at2759"/>
<dbReference type="InterPro" id="IPR001204">
    <property type="entry name" value="Phos_transporter"/>
</dbReference>
<reference evidence="9 11" key="2">
    <citation type="submission" date="2018-11" db="EMBL/GenBank/DDBJ databases">
        <authorList>
            <consortium name="Pathogen Informatics"/>
        </authorList>
    </citation>
    <scope>NUCLEOTIDE SEQUENCE [LARGE SCALE GENOMIC DNA]</scope>
</reference>
<feature type="transmembrane region" description="Helical" evidence="8">
    <location>
        <begin position="163"/>
        <end position="186"/>
    </location>
</feature>
<keyword evidence="11" id="KW-1185">Reference proteome</keyword>
<reference evidence="12" key="1">
    <citation type="submission" date="2017-02" db="UniProtKB">
        <authorList>
            <consortium name="WormBaseParasite"/>
        </authorList>
    </citation>
    <scope>IDENTIFICATION</scope>
</reference>
<feature type="transmembrane region" description="Helical" evidence="8">
    <location>
        <begin position="332"/>
        <end position="354"/>
    </location>
</feature>
<dbReference type="WBParaSite" id="DME_0000009101-mRNA-1">
    <property type="protein sequence ID" value="DME_0000009101-mRNA-1"/>
    <property type="gene ID" value="DME_0000009101"/>
</dbReference>
<evidence type="ECO:0000313" key="9">
    <source>
        <dbReference type="EMBL" id="VDN54478.1"/>
    </source>
</evidence>
<dbReference type="AlphaFoldDB" id="A0A0N4U0K7"/>
<organism evidence="10 12">
    <name type="scientific">Dracunculus medinensis</name>
    <name type="common">Guinea worm</name>
    <dbReference type="NCBI Taxonomy" id="318479"/>
    <lineage>
        <taxon>Eukaryota</taxon>
        <taxon>Metazoa</taxon>
        <taxon>Ecdysozoa</taxon>
        <taxon>Nematoda</taxon>
        <taxon>Chromadorea</taxon>
        <taxon>Rhabditida</taxon>
        <taxon>Spirurina</taxon>
        <taxon>Dracunculoidea</taxon>
        <taxon>Dracunculidae</taxon>
        <taxon>Dracunculus</taxon>
    </lineage>
</organism>
<accession>A0A0N4U0K7</accession>
<dbReference type="GO" id="GO:0035435">
    <property type="term" value="P:phosphate ion transmembrane transport"/>
    <property type="evidence" value="ECO:0007669"/>
    <property type="project" value="TreeGrafter"/>
</dbReference>
<evidence type="ECO:0000313" key="12">
    <source>
        <dbReference type="WBParaSite" id="DME_0000009101-mRNA-1"/>
    </source>
</evidence>
<evidence type="ECO:0000256" key="1">
    <source>
        <dbReference type="ARBA" id="ARBA00004141"/>
    </source>
</evidence>
<protein>
    <recommendedName>
        <fullName evidence="8">Phosphate transporter</fullName>
    </recommendedName>
</protein>
<evidence type="ECO:0000256" key="7">
    <source>
        <dbReference type="ARBA" id="ARBA00023136"/>
    </source>
</evidence>
<name>A0A0N4U0K7_DRAME</name>
<dbReference type="EMBL" id="UYYG01001150">
    <property type="protein sequence ID" value="VDN54478.1"/>
    <property type="molecule type" value="Genomic_DNA"/>
</dbReference>
<dbReference type="GO" id="GO:0005315">
    <property type="term" value="F:phosphate transmembrane transporter activity"/>
    <property type="evidence" value="ECO:0007669"/>
    <property type="project" value="InterPro"/>
</dbReference>
<comment type="similarity">
    <text evidence="2 8">Belongs to the inorganic phosphate transporter (PiT) (TC 2.A.20) family.</text>
</comment>
<evidence type="ECO:0000256" key="2">
    <source>
        <dbReference type="ARBA" id="ARBA00009916"/>
    </source>
</evidence>
<evidence type="ECO:0000313" key="10">
    <source>
        <dbReference type="Proteomes" id="UP000038040"/>
    </source>
</evidence>
<feature type="transmembrane region" description="Helical" evidence="8">
    <location>
        <begin position="198"/>
        <end position="217"/>
    </location>
</feature>
<keyword evidence="3 8" id="KW-0813">Transport</keyword>
<comment type="subcellular location">
    <subcellularLocation>
        <location evidence="1 8">Membrane</location>
        <topology evidence="1 8">Multi-pass membrane protein</topology>
    </subcellularLocation>
</comment>
<feature type="transmembrane region" description="Helical" evidence="8">
    <location>
        <begin position="22"/>
        <end position="42"/>
    </location>
</feature>
<feature type="transmembrane region" description="Helical" evidence="8">
    <location>
        <begin position="103"/>
        <end position="124"/>
    </location>
</feature>
<feature type="transmembrane region" description="Helical" evidence="8">
    <location>
        <begin position="229"/>
        <end position="251"/>
    </location>
</feature>